<dbReference type="EMBL" id="CAKXYP010000036">
    <property type="protein sequence ID" value="CAH9420233.1"/>
    <property type="molecule type" value="Genomic_DNA"/>
</dbReference>
<sequence>MSKPGTESLREPTSPDGSLPSCAPTTPVHRPLCAVPTRPSGQKPTSRPRRSREQCSDPVDWRGKAYLPE</sequence>
<dbReference type="Proteomes" id="UP001154015">
    <property type="component" value="Unassembled WGS sequence"/>
</dbReference>
<organism evidence="2 3">
    <name type="scientific">Streptomyces globisporus</name>
    <dbReference type="NCBI Taxonomy" id="1908"/>
    <lineage>
        <taxon>Bacteria</taxon>
        <taxon>Bacillati</taxon>
        <taxon>Actinomycetota</taxon>
        <taxon>Actinomycetes</taxon>
        <taxon>Kitasatosporales</taxon>
        <taxon>Streptomycetaceae</taxon>
        <taxon>Streptomyces</taxon>
    </lineage>
</organism>
<gene>
    <name evidence="2" type="ORF">SGL43_07291</name>
</gene>
<comment type="caution">
    <text evidence="2">The sequence shown here is derived from an EMBL/GenBank/DDBJ whole genome shotgun (WGS) entry which is preliminary data.</text>
</comment>
<reference evidence="2" key="1">
    <citation type="submission" date="2022-03" db="EMBL/GenBank/DDBJ databases">
        <authorList>
            <person name="Leyn A S."/>
        </authorList>
    </citation>
    <scope>NUCLEOTIDE SEQUENCE</scope>
    <source>
        <strain evidence="2">Streptomyces globisporus 4-3</strain>
    </source>
</reference>
<evidence type="ECO:0000256" key="1">
    <source>
        <dbReference type="SAM" id="MobiDB-lite"/>
    </source>
</evidence>
<evidence type="ECO:0000313" key="3">
    <source>
        <dbReference type="Proteomes" id="UP001154015"/>
    </source>
</evidence>
<accession>A0ABN8VCN4</accession>
<proteinExistence type="predicted"/>
<feature type="compositionally biased region" description="Basic and acidic residues" evidence="1">
    <location>
        <begin position="51"/>
        <end position="63"/>
    </location>
</feature>
<keyword evidence="3" id="KW-1185">Reference proteome</keyword>
<protein>
    <submittedName>
        <fullName evidence="2">Uncharacterized protein</fullName>
    </submittedName>
</protein>
<name>A0ABN8VCN4_STRGL</name>
<evidence type="ECO:0000313" key="2">
    <source>
        <dbReference type="EMBL" id="CAH9420233.1"/>
    </source>
</evidence>
<feature type="region of interest" description="Disordered" evidence="1">
    <location>
        <begin position="1"/>
        <end position="69"/>
    </location>
</feature>